<keyword evidence="1" id="KW-0812">Transmembrane</keyword>
<dbReference type="Proteomes" id="UP001501303">
    <property type="component" value="Unassembled WGS sequence"/>
</dbReference>
<evidence type="ECO:0000313" key="3">
    <source>
        <dbReference type="Proteomes" id="UP001501303"/>
    </source>
</evidence>
<keyword evidence="3" id="KW-1185">Reference proteome</keyword>
<reference evidence="2 3" key="1">
    <citation type="journal article" date="2019" name="Int. J. Syst. Evol. Microbiol.">
        <title>The Global Catalogue of Microorganisms (GCM) 10K type strain sequencing project: providing services to taxonomists for standard genome sequencing and annotation.</title>
        <authorList>
            <consortium name="The Broad Institute Genomics Platform"/>
            <consortium name="The Broad Institute Genome Sequencing Center for Infectious Disease"/>
            <person name="Wu L."/>
            <person name="Ma J."/>
        </authorList>
    </citation>
    <scope>NUCLEOTIDE SEQUENCE [LARGE SCALE GENOMIC DNA]</scope>
    <source>
        <strain evidence="2 3">JCM 13581</strain>
    </source>
</reference>
<accession>A0ABN2PJM2</accession>
<evidence type="ECO:0000313" key="2">
    <source>
        <dbReference type="EMBL" id="GAA1920761.1"/>
    </source>
</evidence>
<sequence>MDILIGIFLALHIIGIGALLGGFLVQMKAMRTGEARIVPAILHGAGTMLVTGLILVGLNEADGADLNHIKITVKLVVLVALTALAYLKRDDERVPPGVFGTIGLLTIANIFIATLW</sequence>
<protein>
    <recommendedName>
        <fullName evidence="4">Integral membrane protein</fullName>
    </recommendedName>
</protein>
<feature type="transmembrane region" description="Helical" evidence="1">
    <location>
        <begin position="37"/>
        <end position="56"/>
    </location>
</feature>
<comment type="caution">
    <text evidence="2">The sequence shown here is derived from an EMBL/GenBank/DDBJ whole genome shotgun (WGS) entry which is preliminary data.</text>
</comment>
<keyword evidence="1" id="KW-0472">Membrane</keyword>
<feature type="transmembrane region" description="Helical" evidence="1">
    <location>
        <begin position="94"/>
        <end position="115"/>
    </location>
</feature>
<dbReference type="RefSeq" id="WP_344262835.1">
    <property type="nucleotide sequence ID" value="NZ_BAAAMJ010000031.1"/>
</dbReference>
<name>A0ABN2PJM2_9ACTN</name>
<keyword evidence="1" id="KW-1133">Transmembrane helix</keyword>
<evidence type="ECO:0000256" key="1">
    <source>
        <dbReference type="SAM" id="Phobius"/>
    </source>
</evidence>
<proteinExistence type="predicted"/>
<evidence type="ECO:0008006" key="4">
    <source>
        <dbReference type="Google" id="ProtNLM"/>
    </source>
</evidence>
<dbReference type="EMBL" id="BAAAMJ010000031">
    <property type="protein sequence ID" value="GAA1920761.1"/>
    <property type="molecule type" value="Genomic_DNA"/>
</dbReference>
<gene>
    <name evidence="2" type="ORF">GCM10009716_31770</name>
</gene>
<feature type="transmembrane region" description="Helical" evidence="1">
    <location>
        <begin position="6"/>
        <end position="25"/>
    </location>
</feature>
<organism evidence="2 3">
    <name type="scientific">Streptomyces sodiiphilus</name>
    <dbReference type="NCBI Taxonomy" id="226217"/>
    <lineage>
        <taxon>Bacteria</taxon>
        <taxon>Bacillati</taxon>
        <taxon>Actinomycetota</taxon>
        <taxon>Actinomycetes</taxon>
        <taxon>Kitasatosporales</taxon>
        <taxon>Streptomycetaceae</taxon>
        <taxon>Streptomyces</taxon>
    </lineage>
</organism>
<feature type="transmembrane region" description="Helical" evidence="1">
    <location>
        <begin position="68"/>
        <end position="87"/>
    </location>
</feature>